<dbReference type="AlphaFoldDB" id="A0A812AQU1"/>
<protein>
    <submittedName>
        <fullName evidence="1">Uncharacterized protein</fullName>
    </submittedName>
</protein>
<proteinExistence type="predicted"/>
<accession>A0A812AQU1</accession>
<evidence type="ECO:0000313" key="1">
    <source>
        <dbReference type="EMBL" id="CAE1149183.1"/>
    </source>
</evidence>
<dbReference type="OrthoDB" id="6139000at2759"/>
<gene>
    <name evidence="1" type="ORF">SPHA_2619</name>
</gene>
<evidence type="ECO:0000313" key="2">
    <source>
        <dbReference type="Proteomes" id="UP000597762"/>
    </source>
</evidence>
<name>A0A812AQU1_ACAPH</name>
<comment type="caution">
    <text evidence="1">The sequence shown here is derived from an EMBL/GenBank/DDBJ whole genome shotgun (WGS) entry which is preliminary data.</text>
</comment>
<sequence length="373" mass="41514">MRPGFADDIQQMLERPQSLTGNSQGWALTSPACKRLGLPQDDPRQHGVGFAVKNSLMPAIEPPTGGSEGNLAIGHLNIYNVLCIYAPTLCATPECKRRRNVSWRHPRSRHWHQLGLVITRRAANTRSFYSADCGRDRSLVGCKARLTAKKIHHFKTKGLPRTSTCRSNDRESSRRFQTNFSAKLDTSSFRPLTSTVDRTTSVMPYTPQPLLPHWDEMHPASETKRQAFLAYKQNPCISNHDALRAARSKAQQTARRFNNDYCLNMCSRIQTAADSGYARGMYFCIKTATGPTSITTAPLKSKAGELITDQGKQLDRWVQNYLERYATQNVVMDAALDALLCLPVIDELDVPASAEELGKAIDCLSFGRAPGTN</sequence>
<dbReference type="EMBL" id="CAHIKZ030000075">
    <property type="protein sequence ID" value="CAE1149183.1"/>
    <property type="molecule type" value="Genomic_DNA"/>
</dbReference>
<reference evidence="1" key="1">
    <citation type="submission" date="2021-01" db="EMBL/GenBank/DDBJ databases">
        <authorList>
            <person name="Li R."/>
            <person name="Bekaert M."/>
        </authorList>
    </citation>
    <scope>NUCLEOTIDE SEQUENCE</scope>
    <source>
        <strain evidence="1">Farmed</strain>
    </source>
</reference>
<dbReference type="Proteomes" id="UP000597762">
    <property type="component" value="Unassembled WGS sequence"/>
</dbReference>
<keyword evidence="2" id="KW-1185">Reference proteome</keyword>
<organism evidence="1 2">
    <name type="scientific">Acanthosepion pharaonis</name>
    <name type="common">Pharaoh cuttlefish</name>
    <name type="synonym">Sepia pharaonis</name>
    <dbReference type="NCBI Taxonomy" id="158019"/>
    <lineage>
        <taxon>Eukaryota</taxon>
        <taxon>Metazoa</taxon>
        <taxon>Spiralia</taxon>
        <taxon>Lophotrochozoa</taxon>
        <taxon>Mollusca</taxon>
        <taxon>Cephalopoda</taxon>
        <taxon>Coleoidea</taxon>
        <taxon>Decapodiformes</taxon>
        <taxon>Sepiida</taxon>
        <taxon>Sepiina</taxon>
        <taxon>Sepiidae</taxon>
        <taxon>Acanthosepion</taxon>
    </lineage>
</organism>